<dbReference type="SMART" id="SM00448">
    <property type="entry name" value="REC"/>
    <property type="match status" value="1"/>
</dbReference>
<dbReference type="InterPro" id="IPR036388">
    <property type="entry name" value="WH-like_DNA-bd_sf"/>
</dbReference>
<protein>
    <recommendedName>
        <fullName evidence="1">Stage 0 sporulation protein A homolog</fullName>
    </recommendedName>
</protein>
<keyword evidence="5 9" id="KW-0238">DNA-binding</keyword>
<dbReference type="Gene3D" id="6.10.250.690">
    <property type="match status" value="1"/>
</dbReference>
<evidence type="ECO:0000256" key="2">
    <source>
        <dbReference type="ARBA" id="ARBA00022553"/>
    </source>
</evidence>
<comment type="function">
    <text evidence="7">May play the central regulatory role in sporulation. It may be an element of the effector pathway responsible for the activation of sporulation genes in response to nutritional stress. Spo0A may act in concert with spo0H (a sigma factor) to control the expression of some genes that are critical to the sporulation process.</text>
</comment>
<feature type="modified residue" description="4-aspartylphosphate" evidence="8">
    <location>
        <position position="51"/>
    </location>
</feature>
<dbReference type="InterPro" id="IPR011006">
    <property type="entry name" value="CheY-like_superfamily"/>
</dbReference>
<dbReference type="InterPro" id="IPR039420">
    <property type="entry name" value="WalR-like"/>
</dbReference>
<dbReference type="GO" id="GO:0000976">
    <property type="term" value="F:transcription cis-regulatory region binding"/>
    <property type="evidence" value="ECO:0007669"/>
    <property type="project" value="TreeGrafter"/>
</dbReference>
<sequence>MYKILIADDEPDVVSLVKDYFELNGYLVFTAKNGSEAIKQASRQPDIILLDINMPEADGIEVCRRIRDYVPCPIVFLTARIEDSDKVSGFAAGGDDYIIKPFSLEELGARIAAHIRRENRSAAKRDVLLCGSLSVDYGNMTVSSGGEEINLAKKEFQILELLSRNTGQVYSKERIYEKVWSYDAEGDSSVVAEHIRRLRSKLSKYGEGSHIETVWGMGYKWVT</sequence>
<dbReference type="Gene3D" id="3.40.50.2300">
    <property type="match status" value="1"/>
</dbReference>
<dbReference type="Proteomes" id="UP000004259">
    <property type="component" value="Unassembled WGS sequence"/>
</dbReference>
<dbReference type="PANTHER" id="PTHR48111">
    <property type="entry name" value="REGULATOR OF RPOS"/>
    <property type="match status" value="1"/>
</dbReference>
<evidence type="ECO:0000313" key="12">
    <source>
        <dbReference type="EMBL" id="EGC02496.1"/>
    </source>
</evidence>
<gene>
    <name evidence="12" type="ORF">CUS_5425</name>
</gene>
<feature type="domain" description="OmpR/PhoB-type" evidence="11">
    <location>
        <begin position="125"/>
        <end position="223"/>
    </location>
</feature>
<dbReference type="eggNOG" id="COG0745">
    <property type="taxonomic scope" value="Bacteria"/>
</dbReference>
<evidence type="ECO:0000256" key="9">
    <source>
        <dbReference type="PROSITE-ProRule" id="PRU01091"/>
    </source>
</evidence>
<dbReference type="CDD" id="cd00383">
    <property type="entry name" value="trans_reg_C"/>
    <property type="match status" value="1"/>
</dbReference>
<evidence type="ECO:0000256" key="8">
    <source>
        <dbReference type="PROSITE-ProRule" id="PRU00169"/>
    </source>
</evidence>
<dbReference type="GO" id="GO:0006355">
    <property type="term" value="P:regulation of DNA-templated transcription"/>
    <property type="evidence" value="ECO:0007669"/>
    <property type="project" value="InterPro"/>
</dbReference>
<dbReference type="FunFam" id="3.40.50.2300:FF:000001">
    <property type="entry name" value="DNA-binding response regulator PhoB"/>
    <property type="match status" value="1"/>
</dbReference>
<dbReference type="Pfam" id="PF00072">
    <property type="entry name" value="Response_reg"/>
    <property type="match status" value="1"/>
</dbReference>
<dbReference type="PANTHER" id="PTHR48111:SF2">
    <property type="entry name" value="RESPONSE REGULATOR SAER"/>
    <property type="match status" value="1"/>
</dbReference>
<evidence type="ECO:0000256" key="7">
    <source>
        <dbReference type="ARBA" id="ARBA00024867"/>
    </source>
</evidence>
<feature type="domain" description="Response regulatory" evidence="10">
    <location>
        <begin position="3"/>
        <end position="115"/>
    </location>
</feature>
<evidence type="ECO:0000256" key="1">
    <source>
        <dbReference type="ARBA" id="ARBA00018672"/>
    </source>
</evidence>
<evidence type="ECO:0000256" key="6">
    <source>
        <dbReference type="ARBA" id="ARBA00023163"/>
    </source>
</evidence>
<dbReference type="Gene3D" id="1.10.10.10">
    <property type="entry name" value="Winged helix-like DNA-binding domain superfamily/Winged helix DNA-binding domain"/>
    <property type="match status" value="1"/>
</dbReference>
<dbReference type="PROSITE" id="PS51755">
    <property type="entry name" value="OMPR_PHOB"/>
    <property type="match status" value="1"/>
</dbReference>
<dbReference type="SMART" id="SM00862">
    <property type="entry name" value="Trans_reg_C"/>
    <property type="match status" value="1"/>
</dbReference>
<proteinExistence type="predicted"/>
<dbReference type="EMBL" id="ADKM02000093">
    <property type="protein sequence ID" value="EGC02496.1"/>
    <property type="molecule type" value="Genomic_DNA"/>
</dbReference>
<evidence type="ECO:0000256" key="3">
    <source>
        <dbReference type="ARBA" id="ARBA00023012"/>
    </source>
</evidence>
<dbReference type="PROSITE" id="PS50110">
    <property type="entry name" value="RESPONSE_REGULATORY"/>
    <property type="match status" value="1"/>
</dbReference>
<dbReference type="OrthoDB" id="9790442at2"/>
<evidence type="ECO:0000256" key="5">
    <source>
        <dbReference type="ARBA" id="ARBA00023125"/>
    </source>
</evidence>
<evidence type="ECO:0000313" key="13">
    <source>
        <dbReference type="Proteomes" id="UP000004259"/>
    </source>
</evidence>
<feature type="DNA-binding region" description="OmpR/PhoB-type" evidence="9">
    <location>
        <begin position="125"/>
        <end position="223"/>
    </location>
</feature>
<dbReference type="RefSeq" id="WP_002850861.1">
    <property type="nucleotide sequence ID" value="NZ_ADKM02000093.1"/>
</dbReference>
<keyword evidence="13" id="KW-1185">Reference proteome</keyword>
<dbReference type="AlphaFoldDB" id="E9SE06"/>
<name>E9SE06_RUMAL</name>
<keyword evidence="6" id="KW-0804">Transcription</keyword>
<keyword evidence="4" id="KW-0805">Transcription regulation</keyword>
<dbReference type="STRING" id="246199.CUS_5425"/>
<dbReference type="InterPro" id="IPR001789">
    <property type="entry name" value="Sig_transdc_resp-reg_receiver"/>
</dbReference>
<keyword evidence="3" id="KW-0902">Two-component regulatory system</keyword>
<dbReference type="GO" id="GO:0005829">
    <property type="term" value="C:cytosol"/>
    <property type="evidence" value="ECO:0007669"/>
    <property type="project" value="TreeGrafter"/>
</dbReference>
<organism evidence="12 13">
    <name type="scientific">Ruminococcus albus 8</name>
    <dbReference type="NCBI Taxonomy" id="246199"/>
    <lineage>
        <taxon>Bacteria</taxon>
        <taxon>Bacillati</taxon>
        <taxon>Bacillota</taxon>
        <taxon>Clostridia</taxon>
        <taxon>Eubacteriales</taxon>
        <taxon>Oscillospiraceae</taxon>
        <taxon>Ruminococcus</taxon>
    </lineage>
</organism>
<dbReference type="InterPro" id="IPR001867">
    <property type="entry name" value="OmpR/PhoB-type_DNA-bd"/>
</dbReference>
<dbReference type="SUPFAM" id="SSF52172">
    <property type="entry name" value="CheY-like"/>
    <property type="match status" value="1"/>
</dbReference>
<accession>E9SE06</accession>
<dbReference type="GO" id="GO:0032993">
    <property type="term" value="C:protein-DNA complex"/>
    <property type="evidence" value="ECO:0007669"/>
    <property type="project" value="TreeGrafter"/>
</dbReference>
<evidence type="ECO:0000256" key="4">
    <source>
        <dbReference type="ARBA" id="ARBA00023015"/>
    </source>
</evidence>
<dbReference type="CDD" id="cd17574">
    <property type="entry name" value="REC_OmpR"/>
    <property type="match status" value="1"/>
</dbReference>
<comment type="caution">
    <text evidence="12">The sequence shown here is derived from an EMBL/GenBank/DDBJ whole genome shotgun (WGS) entry which is preliminary data.</text>
</comment>
<dbReference type="Pfam" id="PF00486">
    <property type="entry name" value="Trans_reg_C"/>
    <property type="match status" value="1"/>
</dbReference>
<evidence type="ECO:0000259" key="10">
    <source>
        <dbReference type="PROSITE" id="PS50110"/>
    </source>
</evidence>
<keyword evidence="2 8" id="KW-0597">Phosphoprotein</keyword>
<reference evidence="12 13" key="1">
    <citation type="submission" date="2011-02" db="EMBL/GenBank/DDBJ databases">
        <authorList>
            <person name="Nelson K.E."/>
            <person name="Sutton G."/>
            <person name="Torralba M."/>
            <person name="Durkin S."/>
            <person name="Harkins D."/>
            <person name="Montgomery R."/>
            <person name="Ziemer C."/>
            <person name="Klaassens E."/>
            <person name="Ocuiv P."/>
            <person name="Morrison M."/>
        </authorList>
    </citation>
    <scope>NUCLEOTIDE SEQUENCE [LARGE SCALE GENOMIC DNA]</scope>
    <source>
        <strain evidence="12 13">8</strain>
    </source>
</reference>
<dbReference type="GO" id="GO:0000156">
    <property type="term" value="F:phosphorelay response regulator activity"/>
    <property type="evidence" value="ECO:0007669"/>
    <property type="project" value="TreeGrafter"/>
</dbReference>
<evidence type="ECO:0000259" key="11">
    <source>
        <dbReference type="PROSITE" id="PS51755"/>
    </source>
</evidence>
<dbReference type="FunFam" id="1.10.10.10:FF:000018">
    <property type="entry name" value="DNA-binding response regulator ResD"/>
    <property type="match status" value="1"/>
</dbReference>